<protein>
    <recommendedName>
        <fullName evidence="1">Putative auto-transporter adhesin head GIN domain-containing protein</fullName>
    </recommendedName>
</protein>
<dbReference type="Gene3D" id="1.10.510.10">
    <property type="entry name" value="Transferase(Phosphotransferase) domain 1"/>
    <property type="match status" value="1"/>
</dbReference>
<evidence type="ECO:0000313" key="3">
    <source>
        <dbReference type="EMBL" id="CAF3756557.1"/>
    </source>
</evidence>
<dbReference type="InterPro" id="IPR021255">
    <property type="entry name" value="DUF2807"/>
</dbReference>
<dbReference type="Proteomes" id="UP000663864">
    <property type="component" value="Unassembled WGS sequence"/>
</dbReference>
<name>A0A814L161_9BILA</name>
<dbReference type="SUPFAM" id="SSF56112">
    <property type="entry name" value="Protein kinase-like (PK-like)"/>
    <property type="match status" value="1"/>
</dbReference>
<evidence type="ECO:0000313" key="4">
    <source>
        <dbReference type="Proteomes" id="UP000663864"/>
    </source>
</evidence>
<accession>A0A814L161</accession>
<dbReference type="InterPro" id="IPR011009">
    <property type="entry name" value="Kinase-like_dom_sf"/>
</dbReference>
<feature type="domain" description="Putative auto-transporter adhesin head GIN" evidence="1">
    <location>
        <begin position="195"/>
        <end position="365"/>
    </location>
</feature>
<dbReference type="EMBL" id="CAJNOT010000698">
    <property type="protein sequence ID" value="CAF1058506.1"/>
    <property type="molecule type" value="Genomic_DNA"/>
</dbReference>
<evidence type="ECO:0000313" key="2">
    <source>
        <dbReference type="EMBL" id="CAF1058506.1"/>
    </source>
</evidence>
<organism evidence="2 4">
    <name type="scientific">Rotaria sordida</name>
    <dbReference type="NCBI Taxonomy" id="392033"/>
    <lineage>
        <taxon>Eukaryota</taxon>
        <taxon>Metazoa</taxon>
        <taxon>Spiralia</taxon>
        <taxon>Gnathifera</taxon>
        <taxon>Rotifera</taxon>
        <taxon>Eurotatoria</taxon>
        <taxon>Bdelloidea</taxon>
        <taxon>Philodinida</taxon>
        <taxon>Philodinidae</taxon>
        <taxon>Rotaria</taxon>
    </lineage>
</organism>
<evidence type="ECO:0000259" key="1">
    <source>
        <dbReference type="Pfam" id="PF10988"/>
    </source>
</evidence>
<dbReference type="Pfam" id="PF10988">
    <property type="entry name" value="DUF2807"/>
    <property type="match status" value="1"/>
</dbReference>
<sequence>MKLTDFGLSRFSSIYSSVISATSTTTIMETVVTCTAAPEILENSNPVTYTGKSDMYSIGMLMIENNCTHNPINYNPTIIVEFSIPIQPSPSRASSFQTNINPTILPYDSFASLSSFGETDDHQQDLCTSSVPLIIQTGERSAVVCSTYFPTITVQTKERPKSKVKQTSNVSVASTNLTTNTIDGQPPQVRQVSSFYGIKTSGIFNIILTMGTTKPESVMLVSDQAKSLEKIETSVTLGILYIHSSSLISTRHQHISTSTHTCSISNHRGKGKTDVYINIHRLRSLKTSRMESVEISASSINVDIFDLECSGFNSIYGTNIIKLTVDGSSKFHGFDLRTKIAHIIIHSNCYGEINYNQTTTAYISNDNDGEAIKYKDNPSIIRSLDSTGEAIQKID</sequence>
<proteinExistence type="predicted"/>
<reference evidence="2" key="1">
    <citation type="submission" date="2021-02" db="EMBL/GenBank/DDBJ databases">
        <authorList>
            <person name="Nowell W R."/>
        </authorList>
    </citation>
    <scope>NUCLEOTIDE SEQUENCE</scope>
</reference>
<comment type="caution">
    <text evidence="2">The sequence shown here is derived from an EMBL/GenBank/DDBJ whole genome shotgun (WGS) entry which is preliminary data.</text>
</comment>
<dbReference type="AlphaFoldDB" id="A0A814L161"/>
<gene>
    <name evidence="3" type="ORF">JBS370_LOCUS12872</name>
    <name evidence="2" type="ORF">ZHD862_LOCUS15441</name>
</gene>
<dbReference type="Proteomes" id="UP000663836">
    <property type="component" value="Unassembled WGS sequence"/>
</dbReference>
<dbReference type="EMBL" id="CAJOBD010001071">
    <property type="protein sequence ID" value="CAF3756557.1"/>
    <property type="molecule type" value="Genomic_DNA"/>
</dbReference>
<dbReference type="Gene3D" id="2.160.20.120">
    <property type="match status" value="1"/>
</dbReference>